<reference evidence="8 9" key="1">
    <citation type="submission" date="2017-08" db="EMBL/GenBank/DDBJ databases">
        <title>Acidophilic green algal genome provides insights into adaptation to an acidic environment.</title>
        <authorList>
            <person name="Hirooka S."/>
            <person name="Hirose Y."/>
            <person name="Kanesaki Y."/>
            <person name="Higuchi S."/>
            <person name="Fujiwara T."/>
            <person name="Onuma R."/>
            <person name="Era A."/>
            <person name="Ohbayashi R."/>
            <person name="Uzuka A."/>
            <person name="Nozaki H."/>
            <person name="Yoshikawa H."/>
            <person name="Miyagishima S.Y."/>
        </authorList>
    </citation>
    <scope>NUCLEOTIDE SEQUENCE [LARGE SCALE GENOMIC DNA]</scope>
    <source>
        <strain evidence="8 9">NIES-2499</strain>
    </source>
</reference>
<comment type="caution">
    <text evidence="8">The sequence shown here is derived from an EMBL/GenBank/DDBJ whole genome shotgun (WGS) entry which is preliminary data.</text>
</comment>
<dbReference type="AlphaFoldDB" id="A0A250X5F3"/>
<dbReference type="SUPFAM" id="SSF56784">
    <property type="entry name" value="HAD-like"/>
    <property type="match status" value="1"/>
</dbReference>
<comment type="function">
    <text evidence="6">Removes the phosphate from trehalose 6-phosphate to produce free trehalose.</text>
</comment>
<dbReference type="Gene3D" id="3.40.50.1000">
    <property type="entry name" value="HAD superfamily/HAD-like"/>
    <property type="match status" value="1"/>
</dbReference>
<feature type="compositionally biased region" description="Low complexity" evidence="7">
    <location>
        <begin position="19"/>
        <end position="31"/>
    </location>
</feature>
<dbReference type="FunFam" id="3.30.70.1020:FF:000004">
    <property type="entry name" value="Trehalose 6-phosphate phosphatase"/>
    <property type="match status" value="1"/>
</dbReference>
<dbReference type="CDD" id="cd01627">
    <property type="entry name" value="HAD_TPP"/>
    <property type="match status" value="1"/>
</dbReference>
<dbReference type="InterPro" id="IPR023214">
    <property type="entry name" value="HAD_sf"/>
</dbReference>
<keyword evidence="9" id="KW-1185">Reference proteome</keyword>
<dbReference type="PANTHER" id="PTHR43768:SF3">
    <property type="entry name" value="TREHALOSE 6-PHOSPHATE PHOSPHATASE"/>
    <property type="match status" value="1"/>
</dbReference>
<dbReference type="NCBIfam" id="TIGR01484">
    <property type="entry name" value="HAD-SF-IIB"/>
    <property type="match status" value="1"/>
</dbReference>
<dbReference type="GO" id="GO:0004805">
    <property type="term" value="F:trehalose-phosphatase activity"/>
    <property type="evidence" value="ECO:0007669"/>
    <property type="project" value="UniProtKB-EC"/>
</dbReference>
<dbReference type="OrthoDB" id="411251at2759"/>
<evidence type="ECO:0000313" key="8">
    <source>
        <dbReference type="EMBL" id="GAX78149.1"/>
    </source>
</evidence>
<dbReference type="STRING" id="1157962.A0A250X5F3"/>
<dbReference type="InterPro" id="IPR036412">
    <property type="entry name" value="HAD-like_sf"/>
</dbReference>
<evidence type="ECO:0000256" key="1">
    <source>
        <dbReference type="ARBA" id="ARBA00000500"/>
    </source>
</evidence>
<dbReference type="UniPathway" id="UPA00299"/>
<dbReference type="Proteomes" id="UP000232323">
    <property type="component" value="Unassembled WGS sequence"/>
</dbReference>
<keyword evidence="5 6" id="KW-0378">Hydrolase</keyword>
<organism evidence="8 9">
    <name type="scientific">Chlamydomonas eustigma</name>
    <dbReference type="NCBI Taxonomy" id="1157962"/>
    <lineage>
        <taxon>Eukaryota</taxon>
        <taxon>Viridiplantae</taxon>
        <taxon>Chlorophyta</taxon>
        <taxon>core chlorophytes</taxon>
        <taxon>Chlorophyceae</taxon>
        <taxon>CS clade</taxon>
        <taxon>Chlamydomonadales</taxon>
        <taxon>Chlamydomonadaceae</taxon>
        <taxon>Chlamydomonas</taxon>
    </lineage>
</organism>
<evidence type="ECO:0000256" key="7">
    <source>
        <dbReference type="SAM" id="MobiDB-lite"/>
    </source>
</evidence>
<dbReference type="Gene3D" id="3.30.70.1020">
    <property type="entry name" value="Trehalose-6-phosphate phosphatase related protein, domain 2"/>
    <property type="match status" value="1"/>
</dbReference>
<evidence type="ECO:0000256" key="4">
    <source>
        <dbReference type="ARBA" id="ARBA00008770"/>
    </source>
</evidence>
<dbReference type="Pfam" id="PF02358">
    <property type="entry name" value="Trehalose_PPase"/>
    <property type="match status" value="1"/>
</dbReference>
<dbReference type="InterPro" id="IPR006379">
    <property type="entry name" value="HAD-SF_hydro_IIB"/>
</dbReference>
<dbReference type="EC" id="3.1.3.12" evidence="6"/>
<accession>A0A250X5F3</accession>
<evidence type="ECO:0000256" key="5">
    <source>
        <dbReference type="ARBA" id="ARBA00022801"/>
    </source>
</evidence>
<proteinExistence type="inferred from homology"/>
<dbReference type="NCBIfam" id="TIGR00685">
    <property type="entry name" value="T6PP"/>
    <property type="match status" value="1"/>
</dbReference>
<evidence type="ECO:0000256" key="2">
    <source>
        <dbReference type="ARBA" id="ARBA00001968"/>
    </source>
</evidence>
<comment type="pathway">
    <text evidence="3 6">Glycan biosynthesis; trehalose biosynthesis.</text>
</comment>
<comment type="cofactor">
    <cofactor evidence="2 6">
        <name>a divalent metal cation</name>
        <dbReference type="ChEBI" id="CHEBI:60240"/>
    </cofactor>
</comment>
<dbReference type="GO" id="GO:0005992">
    <property type="term" value="P:trehalose biosynthetic process"/>
    <property type="evidence" value="ECO:0007669"/>
    <property type="project" value="UniProtKB-UniPathway"/>
</dbReference>
<comment type="catalytic activity">
    <reaction evidence="1 6">
        <text>alpha,alpha-trehalose 6-phosphate + H2O = alpha,alpha-trehalose + phosphate</text>
        <dbReference type="Rhea" id="RHEA:23420"/>
        <dbReference type="ChEBI" id="CHEBI:15377"/>
        <dbReference type="ChEBI" id="CHEBI:16551"/>
        <dbReference type="ChEBI" id="CHEBI:43474"/>
        <dbReference type="ChEBI" id="CHEBI:58429"/>
        <dbReference type="EC" id="3.1.3.12"/>
    </reaction>
</comment>
<protein>
    <recommendedName>
        <fullName evidence="6">Trehalose 6-phosphate phosphatase</fullName>
        <ecNumber evidence="6">3.1.3.12</ecNumber>
    </recommendedName>
</protein>
<evidence type="ECO:0000256" key="6">
    <source>
        <dbReference type="RuleBase" id="RU361117"/>
    </source>
</evidence>
<comment type="similarity">
    <text evidence="4 6">Belongs to the trehalose phosphatase family.</text>
</comment>
<evidence type="ECO:0000256" key="3">
    <source>
        <dbReference type="ARBA" id="ARBA00005199"/>
    </source>
</evidence>
<sequence length="417" mass="46043">MERASFELRDDEIESLRARLQSCSNSSSRSSIPPPRRPAADETITFEEWQAKHPCALTNFTKILSLLKGKRLAVFLDYDGTLTPIVPNPEDAILSDEMRAVVRGLAQQFPTAIISGRGREKVENFVQLKELYYAGSHGMDIAGPQDIKHAAGSSCDSSFQPAAHFRPLIDKVYEELCDRLVSVPGSYVEHNNFCVSAHYRNCPGESWLLVVKAVEETLAGRGNEELRITRGRKVVEIRPKVNWHKGTALNHLLDVLGLKAQPDVVAIYIGDDRTDEDAFKVLLENNQGYGILVSSKVKETAAKFTVQHPDEVMRLLKGLVDWAASEDNAWQGEGAAGSIWQPERRYDAIGATGVDKSATLVSPLLSRSADPDDDAAAAGTVHTKGVELHGGMESSAEQLKWKEWQQHMGHREYPGSS</sequence>
<dbReference type="InterPro" id="IPR003337">
    <property type="entry name" value="Trehalose_PPase"/>
</dbReference>
<name>A0A250X5F3_9CHLO</name>
<gene>
    <name evidence="8" type="ORF">CEUSTIGMA_g5591.t1</name>
</gene>
<evidence type="ECO:0000313" key="9">
    <source>
        <dbReference type="Proteomes" id="UP000232323"/>
    </source>
</evidence>
<feature type="region of interest" description="Disordered" evidence="7">
    <location>
        <begin position="19"/>
        <end position="40"/>
    </location>
</feature>
<dbReference type="EMBL" id="BEGY01000030">
    <property type="protein sequence ID" value="GAX78149.1"/>
    <property type="molecule type" value="Genomic_DNA"/>
</dbReference>
<dbReference type="PANTHER" id="PTHR43768">
    <property type="entry name" value="TREHALOSE 6-PHOSPHATE PHOSPHATASE"/>
    <property type="match status" value="1"/>
</dbReference>
<dbReference type="InterPro" id="IPR044651">
    <property type="entry name" value="OTSB-like"/>
</dbReference>